<dbReference type="Gene3D" id="3.40.630.30">
    <property type="match status" value="1"/>
</dbReference>
<evidence type="ECO:0008006" key="3">
    <source>
        <dbReference type="Google" id="ProtNLM"/>
    </source>
</evidence>
<evidence type="ECO:0000313" key="2">
    <source>
        <dbReference type="Proteomes" id="UP000178065"/>
    </source>
</evidence>
<organism evidence="1 2">
    <name type="scientific">Candidatus Wildermuthbacteria bacterium RIFCSPHIGHO2_01_FULL_49_22b</name>
    <dbReference type="NCBI Taxonomy" id="1802448"/>
    <lineage>
        <taxon>Bacteria</taxon>
        <taxon>Candidatus Wildermuthiibacteriota</taxon>
    </lineage>
</organism>
<name>A0A1G2QVG6_9BACT</name>
<comment type="caution">
    <text evidence="1">The sequence shown here is derived from an EMBL/GenBank/DDBJ whole genome shotgun (WGS) entry which is preliminary data.</text>
</comment>
<dbReference type="EMBL" id="MHTT01000032">
    <property type="protein sequence ID" value="OHA64566.1"/>
    <property type="molecule type" value="Genomic_DNA"/>
</dbReference>
<protein>
    <recommendedName>
        <fullName evidence="3">N-acetyltransferase domain-containing protein</fullName>
    </recommendedName>
</protein>
<dbReference type="InterPro" id="IPR016181">
    <property type="entry name" value="Acyl_CoA_acyltransferase"/>
</dbReference>
<dbReference type="Proteomes" id="UP000178065">
    <property type="component" value="Unassembled WGS sequence"/>
</dbReference>
<dbReference type="AlphaFoldDB" id="A0A1G2QVG6"/>
<reference evidence="1 2" key="1">
    <citation type="journal article" date="2016" name="Nat. Commun.">
        <title>Thousands of microbial genomes shed light on interconnected biogeochemical processes in an aquifer system.</title>
        <authorList>
            <person name="Anantharaman K."/>
            <person name="Brown C.T."/>
            <person name="Hug L.A."/>
            <person name="Sharon I."/>
            <person name="Castelle C.J."/>
            <person name="Probst A.J."/>
            <person name="Thomas B.C."/>
            <person name="Singh A."/>
            <person name="Wilkins M.J."/>
            <person name="Karaoz U."/>
            <person name="Brodie E.L."/>
            <person name="Williams K.H."/>
            <person name="Hubbard S.S."/>
            <person name="Banfield J.F."/>
        </authorList>
    </citation>
    <scope>NUCLEOTIDE SEQUENCE [LARGE SCALE GENOMIC DNA]</scope>
</reference>
<accession>A0A1G2QVG6</accession>
<evidence type="ECO:0000313" key="1">
    <source>
        <dbReference type="EMBL" id="OHA64566.1"/>
    </source>
</evidence>
<sequence length="232" mass="25661">MATIRPAIPQDIEGIMALEVETFGPLGEGAMAHQTMMEKRITLCNQGEYQFFWVAIKQKGVVAYIILQPTSLTQKECTSWGAATDDGTLQKTFDPTGPNLYVVSLAESKRAPIGTTELLLHASAVVWVKRGGLYMFCSRMPGFAKAHRETGIKAEQYWRLTRSDGGPRDPMLRYYWSRSGGGSPLCLLPNGFPPDKESMGHGVFFALHDPYQALHALGQLLHDLGKPKKMSD</sequence>
<proteinExistence type="predicted"/>
<dbReference type="STRING" id="1802448.A2672_02045"/>
<dbReference type="SUPFAM" id="SSF55729">
    <property type="entry name" value="Acyl-CoA N-acyltransferases (Nat)"/>
    <property type="match status" value="1"/>
</dbReference>
<gene>
    <name evidence="1" type="ORF">A2672_02045</name>
</gene>